<dbReference type="AlphaFoldDB" id="A0A087TR75"/>
<gene>
    <name evidence="2" type="ORF">X975_26532</name>
</gene>
<dbReference type="InterPro" id="IPR032031">
    <property type="entry name" value="ZFYVE21_C"/>
</dbReference>
<dbReference type="Proteomes" id="UP000054359">
    <property type="component" value="Unassembled WGS sequence"/>
</dbReference>
<reference evidence="2 3" key="1">
    <citation type="submission" date="2013-11" db="EMBL/GenBank/DDBJ databases">
        <title>Genome sequencing of Stegodyphus mimosarum.</title>
        <authorList>
            <person name="Bechsgaard J."/>
        </authorList>
    </citation>
    <scope>NUCLEOTIDE SEQUENCE [LARGE SCALE GENOMIC DNA]</scope>
</reference>
<evidence type="ECO:0000313" key="3">
    <source>
        <dbReference type="Proteomes" id="UP000054359"/>
    </source>
</evidence>
<accession>A0A087TR75</accession>
<dbReference type="Pfam" id="PF16696">
    <property type="entry name" value="ZFYVE21_C"/>
    <property type="match status" value="1"/>
</dbReference>
<dbReference type="InterPro" id="IPR038632">
    <property type="entry name" value="ZFYVE21_C_sf"/>
</dbReference>
<name>A0A087TR75_STEMI</name>
<feature type="domain" description="Zinc finger FYVE" evidence="1">
    <location>
        <begin position="23"/>
        <end position="141"/>
    </location>
</feature>
<dbReference type="Gene3D" id="2.30.29.160">
    <property type="entry name" value="Zinc finger FYVE domain-containing protein 21, C-terminal"/>
    <property type="match status" value="1"/>
</dbReference>
<proteinExistence type="predicted"/>
<dbReference type="OrthoDB" id="10018316at2759"/>
<dbReference type="OMA" id="CEECIEV"/>
<protein>
    <submittedName>
        <fullName evidence="2">Zinc finger FYVE domain-containing protein 21</fullName>
    </submittedName>
</protein>
<dbReference type="EMBL" id="KK116380">
    <property type="protein sequence ID" value="KFM67614.1"/>
    <property type="molecule type" value="Genomic_DNA"/>
</dbReference>
<evidence type="ECO:0000259" key="1">
    <source>
        <dbReference type="Pfam" id="PF16696"/>
    </source>
</evidence>
<sequence>MCFVDPVRVCAECLDLTKKENDFYDKHLKVLLSGANFTLDEANGSGSQIAIWCCLSKDHQAILFDGGSTWQHSPINLTQIVSIHVLGSSGSPGTTMITGACIRYLDFKKDEQELRLHVADVPNRKQSASWINALQRALKYVTPDPGSL</sequence>
<organism evidence="2 3">
    <name type="scientific">Stegodyphus mimosarum</name>
    <name type="common">African social velvet spider</name>
    <dbReference type="NCBI Taxonomy" id="407821"/>
    <lineage>
        <taxon>Eukaryota</taxon>
        <taxon>Metazoa</taxon>
        <taxon>Ecdysozoa</taxon>
        <taxon>Arthropoda</taxon>
        <taxon>Chelicerata</taxon>
        <taxon>Arachnida</taxon>
        <taxon>Araneae</taxon>
        <taxon>Araneomorphae</taxon>
        <taxon>Entelegynae</taxon>
        <taxon>Eresoidea</taxon>
        <taxon>Eresidae</taxon>
        <taxon>Stegodyphus</taxon>
    </lineage>
</organism>
<feature type="non-terminal residue" evidence="2">
    <location>
        <position position="148"/>
    </location>
</feature>
<keyword evidence="3" id="KW-1185">Reference proteome</keyword>
<evidence type="ECO:0000313" key="2">
    <source>
        <dbReference type="EMBL" id="KFM67614.1"/>
    </source>
</evidence>